<accession>A0A8S1CED2</accession>
<feature type="domain" description="Fibronectin type-III" evidence="14">
    <location>
        <begin position="517"/>
        <end position="614"/>
    </location>
</feature>
<dbReference type="InterPro" id="IPR013098">
    <property type="entry name" value="Ig_I-set"/>
</dbReference>
<evidence type="ECO:0000256" key="11">
    <source>
        <dbReference type="SAM" id="Phobius"/>
    </source>
</evidence>
<evidence type="ECO:0000256" key="6">
    <source>
        <dbReference type="ARBA" id="ARBA00022989"/>
    </source>
</evidence>
<feature type="domain" description="Ig-like" evidence="13">
    <location>
        <begin position="148"/>
        <end position="213"/>
    </location>
</feature>
<feature type="chain" id="PRO_5035910144" description="Fasciclin-2" evidence="12">
    <location>
        <begin position="22"/>
        <end position="841"/>
    </location>
</feature>
<dbReference type="GO" id="GO:0005886">
    <property type="term" value="C:plasma membrane"/>
    <property type="evidence" value="ECO:0007669"/>
    <property type="project" value="TreeGrafter"/>
</dbReference>
<keyword evidence="10" id="KW-0393">Immunoglobulin domain</keyword>
<dbReference type="SMART" id="SM00060">
    <property type="entry name" value="FN3"/>
    <property type="match status" value="2"/>
</dbReference>
<evidence type="ECO:0000256" key="9">
    <source>
        <dbReference type="ARBA" id="ARBA00023180"/>
    </source>
</evidence>
<feature type="domain" description="Ig-like" evidence="13">
    <location>
        <begin position="30"/>
        <end position="124"/>
    </location>
</feature>
<dbReference type="InterPro" id="IPR013783">
    <property type="entry name" value="Ig-like_fold"/>
</dbReference>
<keyword evidence="16" id="KW-1185">Reference proteome</keyword>
<dbReference type="InterPro" id="IPR003599">
    <property type="entry name" value="Ig_sub"/>
</dbReference>
<dbReference type="OrthoDB" id="10056271at2759"/>
<dbReference type="GO" id="GO:0070593">
    <property type="term" value="P:dendrite self-avoidance"/>
    <property type="evidence" value="ECO:0007669"/>
    <property type="project" value="TreeGrafter"/>
</dbReference>
<dbReference type="GO" id="GO:0007411">
    <property type="term" value="P:axon guidance"/>
    <property type="evidence" value="ECO:0007669"/>
    <property type="project" value="TreeGrafter"/>
</dbReference>
<dbReference type="SMART" id="SM00408">
    <property type="entry name" value="IGc2"/>
    <property type="match status" value="5"/>
</dbReference>
<sequence>MRQLRILAATFLLISAQGAVSQNVGLAIQPTDPVQVKPVNQAVLLTCKPTAQKELFTDLKWTDPRGEIVRQDKQQGQAVYTETLGTDGTLALIIRNLKESEAGVYSCSATYANSEKFVKNVTIETYVAITWEDAPSEQYPILHSDYKVKCKVHANPAPIVDWFKNNDAISTTDRYVIEANGLLIRRVTEADDGVYTCRAIVMNTGEYQERHIKVEVHTPPSFEEMPAEAEVVEGDSGSLTCRAKGKPSPTYTWIKEDTREELSNSLRFSTNPLTGILSISPAEKNDRGNYICKAKNAAGEVQRLVELGVVVRPHIDELINISLPAGSNEAHLKCVVSGWPLPHVTFQRVGSNERFTNGVQENDDRIVLEQERLPPTVPGGEERTQGHLTITDVVKSDDGLYACIATNKGGEALKNGHITVEFAPTFASTPLKEAWSWDNHPVNISCTAESIPNATITWRLNEREIDRDGNIKQIGNGPKSILQIIPIDRRYYGVYKCVGKNIHGEAQHDILLREAHPPSEILQAKREVITATTITFTFIGPSNDGGLPVRSYAVQYREGGRNWDEALNKTWPVDSPYILEGLEPQKSYSFRFSARNDVGFGNWAAEDYVTMPKRSSPEEPKIIATQVLDGVIMSPYLDRFELRWRIPPDNGEPIDLYEVKYCEARNSSDGWISEGNCRDLELPSSGPPSFHVTKVKPNTHYKVELRARNIIGYSVPGQAIFKTARDPTKTGPEPITEAREPVLSSSALVGIVVAGLFVLFVIVDISCFIFNKTGLTYMVTSGCGSKDRMDSEINRSAEKEPLKGPVVLINDDSLTKETEVEYDAKGDGTRVTIVPPRHSAV</sequence>
<organism evidence="15 16">
    <name type="scientific">Cloeon dipterum</name>
    <dbReference type="NCBI Taxonomy" id="197152"/>
    <lineage>
        <taxon>Eukaryota</taxon>
        <taxon>Metazoa</taxon>
        <taxon>Ecdysozoa</taxon>
        <taxon>Arthropoda</taxon>
        <taxon>Hexapoda</taxon>
        <taxon>Insecta</taxon>
        <taxon>Pterygota</taxon>
        <taxon>Palaeoptera</taxon>
        <taxon>Ephemeroptera</taxon>
        <taxon>Pisciforma</taxon>
        <taxon>Baetidae</taxon>
        <taxon>Cloeon</taxon>
    </lineage>
</organism>
<dbReference type="CDD" id="cd00063">
    <property type="entry name" value="FN3"/>
    <property type="match status" value="2"/>
</dbReference>
<evidence type="ECO:0000259" key="14">
    <source>
        <dbReference type="PROSITE" id="PS50853"/>
    </source>
</evidence>
<keyword evidence="5" id="KW-0130">Cell adhesion</keyword>
<dbReference type="InterPro" id="IPR013151">
    <property type="entry name" value="Immunoglobulin_dom"/>
</dbReference>
<keyword evidence="8" id="KW-1015">Disulfide bond</keyword>
<dbReference type="PROSITE" id="PS50853">
    <property type="entry name" value="FN3"/>
    <property type="match status" value="2"/>
</dbReference>
<dbReference type="AlphaFoldDB" id="A0A8S1CED2"/>
<dbReference type="InterPro" id="IPR003598">
    <property type="entry name" value="Ig_sub2"/>
</dbReference>
<keyword evidence="9" id="KW-0325">Glycoprotein</keyword>
<dbReference type="SUPFAM" id="SSF49265">
    <property type="entry name" value="Fibronectin type III"/>
    <property type="match status" value="1"/>
</dbReference>
<dbReference type="PRINTS" id="PR01838">
    <property type="entry name" value="NCAMFAMILY"/>
</dbReference>
<dbReference type="PANTHER" id="PTHR10075:SF100">
    <property type="entry name" value="FASCICLIN-2"/>
    <property type="match status" value="1"/>
</dbReference>
<feature type="signal peptide" evidence="12">
    <location>
        <begin position="1"/>
        <end position="21"/>
    </location>
</feature>
<comment type="caution">
    <text evidence="15">The sequence shown here is derived from an EMBL/GenBank/DDBJ whole genome shotgun (WGS) entry which is preliminary data.</text>
</comment>
<dbReference type="InterPro" id="IPR036179">
    <property type="entry name" value="Ig-like_dom_sf"/>
</dbReference>
<dbReference type="SMART" id="SM00409">
    <property type="entry name" value="IG"/>
    <property type="match status" value="5"/>
</dbReference>
<evidence type="ECO:0000256" key="3">
    <source>
        <dbReference type="ARBA" id="ARBA00022729"/>
    </source>
</evidence>
<evidence type="ECO:0000256" key="12">
    <source>
        <dbReference type="SAM" id="SignalP"/>
    </source>
</evidence>
<evidence type="ECO:0000256" key="1">
    <source>
        <dbReference type="ARBA" id="ARBA00004167"/>
    </source>
</evidence>
<keyword evidence="2 11" id="KW-0812">Transmembrane</keyword>
<keyword evidence="4" id="KW-0677">Repeat</keyword>
<feature type="domain" description="Ig-like" evidence="13">
    <location>
        <begin position="424"/>
        <end position="497"/>
    </location>
</feature>
<evidence type="ECO:0000313" key="15">
    <source>
        <dbReference type="EMBL" id="CAB3367687.1"/>
    </source>
</evidence>
<proteinExistence type="predicted"/>
<evidence type="ECO:0008006" key="17">
    <source>
        <dbReference type="Google" id="ProtNLM"/>
    </source>
</evidence>
<feature type="domain" description="Ig-like" evidence="13">
    <location>
        <begin position="220"/>
        <end position="308"/>
    </location>
</feature>
<dbReference type="Pfam" id="PF13927">
    <property type="entry name" value="Ig_3"/>
    <property type="match status" value="2"/>
</dbReference>
<keyword evidence="7 11" id="KW-0472">Membrane</keyword>
<evidence type="ECO:0000256" key="4">
    <source>
        <dbReference type="ARBA" id="ARBA00022737"/>
    </source>
</evidence>
<dbReference type="SUPFAM" id="SSF48726">
    <property type="entry name" value="Immunoglobulin"/>
    <property type="match status" value="5"/>
</dbReference>
<dbReference type="GO" id="GO:0007156">
    <property type="term" value="P:homophilic cell adhesion via plasma membrane adhesion molecules"/>
    <property type="evidence" value="ECO:0007669"/>
    <property type="project" value="TreeGrafter"/>
</dbReference>
<dbReference type="Pfam" id="PF00041">
    <property type="entry name" value="fn3"/>
    <property type="match status" value="2"/>
</dbReference>
<evidence type="ECO:0000313" key="16">
    <source>
        <dbReference type="Proteomes" id="UP000494165"/>
    </source>
</evidence>
<dbReference type="Gene3D" id="2.60.40.10">
    <property type="entry name" value="Immunoglobulins"/>
    <property type="match status" value="7"/>
</dbReference>
<dbReference type="EMBL" id="CADEPI010000032">
    <property type="protein sequence ID" value="CAB3367687.1"/>
    <property type="molecule type" value="Genomic_DNA"/>
</dbReference>
<gene>
    <name evidence="15" type="ORF">CLODIP_2_CD02073</name>
</gene>
<dbReference type="CDD" id="cd00096">
    <property type="entry name" value="Ig"/>
    <property type="match status" value="1"/>
</dbReference>
<comment type="subcellular location">
    <subcellularLocation>
        <location evidence="1">Membrane</location>
        <topology evidence="1">Single-pass membrane protein</topology>
    </subcellularLocation>
</comment>
<dbReference type="GO" id="GO:0098632">
    <property type="term" value="F:cell-cell adhesion mediator activity"/>
    <property type="evidence" value="ECO:0007669"/>
    <property type="project" value="TreeGrafter"/>
</dbReference>
<dbReference type="InterPro" id="IPR036116">
    <property type="entry name" value="FN3_sf"/>
</dbReference>
<keyword evidence="3 12" id="KW-0732">Signal</keyword>
<dbReference type="Pfam" id="PF00047">
    <property type="entry name" value="ig"/>
    <property type="match status" value="1"/>
</dbReference>
<feature type="transmembrane region" description="Helical" evidence="11">
    <location>
        <begin position="747"/>
        <end position="770"/>
    </location>
</feature>
<name>A0A8S1CED2_9INSE</name>
<dbReference type="Proteomes" id="UP000494165">
    <property type="component" value="Unassembled WGS sequence"/>
</dbReference>
<evidence type="ECO:0000256" key="10">
    <source>
        <dbReference type="ARBA" id="ARBA00023319"/>
    </source>
</evidence>
<evidence type="ECO:0000256" key="2">
    <source>
        <dbReference type="ARBA" id="ARBA00022692"/>
    </source>
</evidence>
<dbReference type="InterPro" id="IPR009138">
    <property type="entry name" value="Neural_cell_adh"/>
</dbReference>
<dbReference type="InterPro" id="IPR007110">
    <property type="entry name" value="Ig-like_dom"/>
</dbReference>
<evidence type="ECO:0000256" key="5">
    <source>
        <dbReference type="ARBA" id="ARBA00022889"/>
    </source>
</evidence>
<feature type="domain" description="Fibronectin type-III" evidence="14">
    <location>
        <begin position="624"/>
        <end position="727"/>
    </location>
</feature>
<protein>
    <recommendedName>
        <fullName evidence="17">Fasciclin-2</fullName>
    </recommendedName>
</protein>
<evidence type="ECO:0000256" key="8">
    <source>
        <dbReference type="ARBA" id="ARBA00023157"/>
    </source>
</evidence>
<keyword evidence="6 11" id="KW-1133">Transmembrane helix</keyword>
<dbReference type="GO" id="GO:0030424">
    <property type="term" value="C:axon"/>
    <property type="evidence" value="ECO:0007669"/>
    <property type="project" value="TreeGrafter"/>
</dbReference>
<dbReference type="PROSITE" id="PS50835">
    <property type="entry name" value="IG_LIKE"/>
    <property type="match status" value="5"/>
</dbReference>
<dbReference type="FunFam" id="2.60.40.10:FF:000032">
    <property type="entry name" value="palladin isoform X1"/>
    <property type="match status" value="1"/>
</dbReference>
<evidence type="ECO:0000259" key="13">
    <source>
        <dbReference type="PROSITE" id="PS50835"/>
    </source>
</evidence>
<dbReference type="Pfam" id="PF07679">
    <property type="entry name" value="I-set"/>
    <property type="match status" value="2"/>
</dbReference>
<reference evidence="15 16" key="1">
    <citation type="submission" date="2020-04" db="EMBL/GenBank/DDBJ databases">
        <authorList>
            <person name="Alioto T."/>
            <person name="Alioto T."/>
            <person name="Gomez Garrido J."/>
        </authorList>
    </citation>
    <scope>NUCLEOTIDE SEQUENCE [LARGE SCALE GENOMIC DNA]</scope>
</reference>
<feature type="domain" description="Ig-like" evidence="13">
    <location>
        <begin position="313"/>
        <end position="419"/>
    </location>
</feature>
<dbReference type="InterPro" id="IPR003961">
    <property type="entry name" value="FN3_dom"/>
</dbReference>
<dbReference type="PANTHER" id="PTHR10075">
    <property type="entry name" value="BASIGIN RELATED"/>
    <property type="match status" value="1"/>
</dbReference>
<evidence type="ECO:0000256" key="7">
    <source>
        <dbReference type="ARBA" id="ARBA00023136"/>
    </source>
</evidence>